<dbReference type="OrthoDB" id="62853at2759"/>
<feature type="compositionally biased region" description="Basic and acidic residues" evidence="1">
    <location>
        <begin position="291"/>
        <end position="300"/>
    </location>
</feature>
<dbReference type="STRING" id="858893.H6C516"/>
<feature type="domain" description="PWWP" evidence="2">
    <location>
        <begin position="158"/>
        <end position="241"/>
    </location>
</feature>
<feature type="compositionally biased region" description="Low complexity" evidence="1">
    <location>
        <begin position="12"/>
        <end position="32"/>
    </location>
</feature>
<dbReference type="OMA" id="WPVIVCD"/>
<evidence type="ECO:0000313" key="3">
    <source>
        <dbReference type="EMBL" id="EHY58917.1"/>
    </source>
</evidence>
<dbReference type="InParanoid" id="H6C516"/>
<accession>H6C516</accession>
<feature type="region of interest" description="Disordered" evidence="1">
    <location>
        <begin position="291"/>
        <end position="413"/>
    </location>
</feature>
<dbReference type="InterPro" id="IPR000313">
    <property type="entry name" value="PWWP_dom"/>
</dbReference>
<dbReference type="Pfam" id="PF00855">
    <property type="entry name" value="PWWP"/>
    <property type="match status" value="1"/>
</dbReference>
<dbReference type="PANTHER" id="PTHR22910">
    <property type="entry name" value="PROTEIN MGARP"/>
    <property type="match status" value="1"/>
</dbReference>
<reference evidence="3" key="1">
    <citation type="submission" date="2011-07" db="EMBL/GenBank/DDBJ databases">
        <title>The Genome Sequence of Exophiala (Wangiella) dermatitidis NIH/UT8656.</title>
        <authorList>
            <consortium name="The Broad Institute Genome Sequencing Platform"/>
            <person name="Cuomo C."/>
            <person name="Wang Z."/>
            <person name="Hunicke-Smith S."/>
            <person name="Szanislo P.J."/>
            <person name="Earl A."/>
            <person name="Young S.K."/>
            <person name="Zeng Q."/>
            <person name="Gargeya S."/>
            <person name="Fitzgerald M."/>
            <person name="Haas B."/>
            <person name="Abouelleil A."/>
            <person name="Alvarado L."/>
            <person name="Arachchi H.M."/>
            <person name="Berlin A."/>
            <person name="Brown A."/>
            <person name="Chapman S.B."/>
            <person name="Chen Z."/>
            <person name="Dunbar C."/>
            <person name="Freedman E."/>
            <person name="Gearin G."/>
            <person name="Gellesch M."/>
            <person name="Goldberg J."/>
            <person name="Griggs A."/>
            <person name="Gujja S."/>
            <person name="Heiman D."/>
            <person name="Howarth C."/>
            <person name="Larson L."/>
            <person name="Lui A."/>
            <person name="MacDonald P.J.P."/>
            <person name="Montmayeur A."/>
            <person name="Murphy C."/>
            <person name="Neiman D."/>
            <person name="Pearson M."/>
            <person name="Priest M."/>
            <person name="Roberts A."/>
            <person name="Saif S."/>
            <person name="Shea T."/>
            <person name="Shenoy N."/>
            <person name="Sisk P."/>
            <person name="Stolte C."/>
            <person name="Sykes S."/>
            <person name="Wortman J."/>
            <person name="Nusbaum C."/>
            <person name="Birren B."/>
        </authorList>
    </citation>
    <scope>NUCLEOTIDE SEQUENCE</scope>
    <source>
        <strain evidence="3">NIH/UT8656</strain>
    </source>
</reference>
<dbReference type="SUPFAM" id="SSF63748">
    <property type="entry name" value="Tudor/PWWP/MBT"/>
    <property type="match status" value="1"/>
</dbReference>
<gene>
    <name evidence="3" type="ORF">HMPREF1120_06919</name>
</gene>
<feature type="compositionally biased region" description="Low complexity" evidence="1">
    <location>
        <begin position="350"/>
        <end position="363"/>
    </location>
</feature>
<feature type="compositionally biased region" description="Basic and acidic residues" evidence="1">
    <location>
        <begin position="558"/>
        <end position="577"/>
    </location>
</feature>
<feature type="compositionally biased region" description="Acidic residues" evidence="1">
    <location>
        <begin position="314"/>
        <end position="323"/>
    </location>
</feature>
<dbReference type="Proteomes" id="UP000007304">
    <property type="component" value="Unassembled WGS sequence"/>
</dbReference>
<sequence>MDTTDTSVVQAEVPVKVPQPDDQAPPALAEPASGVVAEMSGALPFEDAGEKKEAEAPTETATANGTAESTSEPAKEEAPEPAAKPAAEPESAPPATGETESKEAGEADAAQPETNGTPADKKTPSSRRKSSGGVPEHKGKKLNKKKSVAKITHLDAKPGEYYFARLKSYPPWPSIICDEEMLPEILLNTRPVTTKKADGTYNEPYADGGKKVADRTFPVMFLHTNEFAWIPNTDLTPLNPEECKDVSEKGKSKSLLAAYEVAAENHDLQYFKDMLDEHAAAMQADIEAREAREAEKAAKSDKKRRKSEAKVVDTEDVEMEDAEPAPKKSSKKRKKEADSDDEESEKPAKTPKTTKIKLTTSKTPKTEEKKPREKASKAKSEKRKSKAAASDEEMADAGPAEPEEKPLDPVEARKAREKEVLFLRHKLQKGFLSRDQAPQEEEMPQMSTFIKKLEGYNDLEVSIIRNTKINKVLKALIKLNTIPRDEEFQFRKRSIELLSQWNKILGAEPVDGTETSADKEGKASPATNGVHEEKSAEKPEDATAAEKKDDESATPVEKPAEATEEKPAETTEEEKPAETAAETTETTNAEAKAEPEKPVETEEEKPSTDTAEEPSKPEATVPETVDKAPESAEAAAEAADVVKAAE</sequence>
<dbReference type="VEuPathDB" id="FungiDB:HMPREF1120_06919"/>
<dbReference type="SMART" id="SM00293">
    <property type="entry name" value="PWWP"/>
    <property type="match status" value="1"/>
</dbReference>
<dbReference type="GeneID" id="20311558"/>
<feature type="compositionally biased region" description="Basic and acidic residues" evidence="1">
    <location>
        <begin position="591"/>
        <end position="607"/>
    </location>
</feature>
<feature type="region of interest" description="Disordered" evidence="1">
    <location>
        <begin position="506"/>
        <end position="646"/>
    </location>
</feature>
<dbReference type="EMBL" id="JH226135">
    <property type="protein sequence ID" value="EHY58917.1"/>
    <property type="molecule type" value="Genomic_DNA"/>
</dbReference>
<feature type="compositionally biased region" description="Low complexity" evidence="1">
    <location>
        <begin position="80"/>
        <end position="98"/>
    </location>
</feature>
<dbReference type="eggNOG" id="ENOG502S12V">
    <property type="taxonomic scope" value="Eukaryota"/>
</dbReference>
<feature type="compositionally biased region" description="Basic residues" evidence="1">
    <location>
        <begin position="138"/>
        <end position="148"/>
    </location>
</feature>
<protein>
    <recommendedName>
        <fullName evidence="2">PWWP domain-containing protein</fullName>
    </recommendedName>
</protein>
<dbReference type="InterPro" id="IPR026093">
    <property type="entry name" value="MGARP"/>
</dbReference>
<organism evidence="3 4">
    <name type="scientific">Exophiala dermatitidis (strain ATCC 34100 / CBS 525.76 / NIH/UT8656)</name>
    <name type="common">Black yeast</name>
    <name type="synonym">Wangiella dermatitidis</name>
    <dbReference type="NCBI Taxonomy" id="858893"/>
    <lineage>
        <taxon>Eukaryota</taxon>
        <taxon>Fungi</taxon>
        <taxon>Dikarya</taxon>
        <taxon>Ascomycota</taxon>
        <taxon>Pezizomycotina</taxon>
        <taxon>Eurotiomycetes</taxon>
        <taxon>Chaetothyriomycetidae</taxon>
        <taxon>Chaetothyriales</taxon>
        <taxon>Herpotrichiellaceae</taxon>
        <taxon>Exophiala</taxon>
    </lineage>
</organism>
<dbReference type="AlphaFoldDB" id="H6C516"/>
<dbReference type="Gene3D" id="2.30.30.140">
    <property type="match status" value="1"/>
</dbReference>
<keyword evidence="4" id="KW-1185">Reference proteome</keyword>
<dbReference type="HOGENOM" id="CLU_019479_1_0_1"/>
<feature type="compositionally biased region" description="Basic and acidic residues" evidence="1">
    <location>
        <begin position="530"/>
        <end position="551"/>
    </location>
</feature>
<dbReference type="RefSeq" id="XP_009159378.1">
    <property type="nucleotide sequence ID" value="XM_009161130.1"/>
</dbReference>
<feature type="compositionally biased region" description="Low complexity" evidence="1">
    <location>
        <begin position="631"/>
        <end position="646"/>
    </location>
</feature>
<evidence type="ECO:0000259" key="2">
    <source>
        <dbReference type="PROSITE" id="PS50812"/>
    </source>
</evidence>
<dbReference type="PANTHER" id="PTHR22910:SF6">
    <property type="entry name" value="PROTEIN MGARP"/>
    <property type="match status" value="1"/>
</dbReference>
<proteinExistence type="predicted"/>
<feature type="compositionally biased region" description="Low complexity" evidence="1">
    <location>
        <begin position="57"/>
        <end position="72"/>
    </location>
</feature>
<feature type="compositionally biased region" description="Basic and acidic residues" evidence="1">
    <location>
        <begin position="402"/>
        <end position="413"/>
    </location>
</feature>
<dbReference type="GO" id="GO:0005739">
    <property type="term" value="C:mitochondrion"/>
    <property type="evidence" value="ECO:0007669"/>
    <property type="project" value="InterPro"/>
</dbReference>
<dbReference type="PROSITE" id="PS50812">
    <property type="entry name" value="PWWP"/>
    <property type="match status" value="1"/>
</dbReference>
<feature type="compositionally biased region" description="Basic and acidic residues" evidence="1">
    <location>
        <begin position="364"/>
        <end position="379"/>
    </location>
</feature>
<feature type="region of interest" description="Disordered" evidence="1">
    <location>
        <begin position="1"/>
        <end position="148"/>
    </location>
</feature>
<name>H6C516_EXODN</name>
<feature type="compositionally biased region" description="Low complexity" evidence="1">
    <location>
        <begin position="578"/>
        <end position="590"/>
    </location>
</feature>
<evidence type="ECO:0000256" key="1">
    <source>
        <dbReference type="SAM" id="MobiDB-lite"/>
    </source>
</evidence>
<evidence type="ECO:0000313" key="4">
    <source>
        <dbReference type="Proteomes" id="UP000007304"/>
    </source>
</evidence>